<evidence type="ECO:0000313" key="1">
    <source>
        <dbReference type="EMBL" id="KAJ7529677.1"/>
    </source>
</evidence>
<keyword evidence="2" id="KW-1185">Reference proteome</keyword>
<evidence type="ECO:0000313" key="2">
    <source>
        <dbReference type="Proteomes" id="UP001162992"/>
    </source>
</evidence>
<sequence>MKEILERYERNSDPLQIDAVIPRDLEYWSREAAKAKEELDRCHQKNRHMLGEDLSALSLKELEELEQQLDSGLRRVRCRKDQVLRDQIDELTKQECFLREENRRLRSKIPVPKENTEPILDEMNMETREPPSAEIVEKELSLQLNNPTWPDVRFSLRPYQPPPSDTPTANHRPN</sequence>
<protein>
    <submittedName>
        <fullName evidence="1">Uncharacterized protein</fullName>
    </submittedName>
</protein>
<accession>A0ACC2BIR7</accession>
<comment type="caution">
    <text evidence="1">The sequence shown here is derived from an EMBL/GenBank/DDBJ whole genome shotgun (WGS) entry which is preliminary data.</text>
</comment>
<dbReference type="Proteomes" id="UP001162992">
    <property type="component" value="Chromosome 15"/>
</dbReference>
<proteinExistence type="predicted"/>
<dbReference type="EMBL" id="CM055106">
    <property type="protein sequence ID" value="KAJ7529677.1"/>
    <property type="molecule type" value="Genomic_DNA"/>
</dbReference>
<organism evidence="1 2">
    <name type="scientific">Diphasiastrum complanatum</name>
    <name type="common">Issler's clubmoss</name>
    <name type="synonym">Lycopodium complanatum</name>
    <dbReference type="NCBI Taxonomy" id="34168"/>
    <lineage>
        <taxon>Eukaryota</taxon>
        <taxon>Viridiplantae</taxon>
        <taxon>Streptophyta</taxon>
        <taxon>Embryophyta</taxon>
        <taxon>Tracheophyta</taxon>
        <taxon>Lycopodiopsida</taxon>
        <taxon>Lycopodiales</taxon>
        <taxon>Lycopodiaceae</taxon>
        <taxon>Lycopodioideae</taxon>
        <taxon>Diphasiastrum</taxon>
    </lineage>
</organism>
<gene>
    <name evidence="1" type="ORF">O6H91_15G061400</name>
</gene>
<reference evidence="2" key="1">
    <citation type="journal article" date="2024" name="Proc. Natl. Acad. Sci. U.S.A.">
        <title>Extraordinary preservation of gene collinearity over three hundred million years revealed in homosporous lycophytes.</title>
        <authorList>
            <person name="Li C."/>
            <person name="Wickell D."/>
            <person name="Kuo L.Y."/>
            <person name="Chen X."/>
            <person name="Nie B."/>
            <person name="Liao X."/>
            <person name="Peng D."/>
            <person name="Ji J."/>
            <person name="Jenkins J."/>
            <person name="Williams M."/>
            <person name="Shu S."/>
            <person name="Plott C."/>
            <person name="Barry K."/>
            <person name="Rajasekar S."/>
            <person name="Grimwood J."/>
            <person name="Han X."/>
            <person name="Sun S."/>
            <person name="Hou Z."/>
            <person name="He W."/>
            <person name="Dai G."/>
            <person name="Sun C."/>
            <person name="Schmutz J."/>
            <person name="Leebens-Mack J.H."/>
            <person name="Li F.W."/>
            <person name="Wang L."/>
        </authorList>
    </citation>
    <scope>NUCLEOTIDE SEQUENCE [LARGE SCALE GENOMIC DNA]</scope>
    <source>
        <strain evidence="2">cv. PW_Plant_1</strain>
    </source>
</reference>
<name>A0ACC2BIR7_DIPCM</name>